<reference evidence="5 6" key="1">
    <citation type="journal article" date="2018" name="Nat. Biotechnol.">
        <title>A standardized bacterial taxonomy based on genome phylogeny substantially revises the tree of life.</title>
        <authorList>
            <person name="Parks D.H."/>
            <person name="Chuvochina M."/>
            <person name="Waite D.W."/>
            <person name="Rinke C."/>
            <person name="Skarshewski A."/>
            <person name="Chaumeil P.A."/>
            <person name="Hugenholtz P."/>
        </authorList>
    </citation>
    <scope>NUCLEOTIDE SEQUENCE [LARGE SCALE GENOMIC DNA]</scope>
    <source>
        <strain evidence="5">UBA8844</strain>
    </source>
</reference>
<evidence type="ECO:0000256" key="1">
    <source>
        <dbReference type="ARBA" id="ARBA00005695"/>
    </source>
</evidence>
<evidence type="ECO:0000256" key="3">
    <source>
        <dbReference type="ARBA" id="ARBA00022729"/>
    </source>
</evidence>
<dbReference type="GO" id="GO:0030288">
    <property type="term" value="C:outer membrane-bounded periplasmic space"/>
    <property type="evidence" value="ECO:0007669"/>
    <property type="project" value="UniProtKB-ARBA"/>
</dbReference>
<protein>
    <submittedName>
        <fullName evidence="5">Peptide ABC transporter substrate-binding protein</fullName>
    </submittedName>
</protein>
<keyword evidence="3" id="KW-0732">Signal</keyword>
<dbReference type="InterPro" id="IPR039424">
    <property type="entry name" value="SBP_5"/>
</dbReference>
<dbReference type="Gene3D" id="3.10.105.10">
    <property type="entry name" value="Dipeptide-binding Protein, Domain 3"/>
    <property type="match status" value="1"/>
</dbReference>
<dbReference type="Gene3D" id="3.40.190.10">
    <property type="entry name" value="Periplasmic binding protein-like II"/>
    <property type="match status" value="1"/>
</dbReference>
<evidence type="ECO:0000313" key="6">
    <source>
        <dbReference type="Proteomes" id="UP000264071"/>
    </source>
</evidence>
<name>A0A3D4V650_9BACT</name>
<dbReference type="GO" id="GO:0015833">
    <property type="term" value="P:peptide transport"/>
    <property type="evidence" value="ECO:0007669"/>
    <property type="project" value="TreeGrafter"/>
</dbReference>
<gene>
    <name evidence="5" type="ORF">DGD08_05130</name>
</gene>
<keyword evidence="2" id="KW-0813">Transport</keyword>
<dbReference type="Gene3D" id="3.90.76.10">
    <property type="entry name" value="Dipeptide-binding Protein, Domain 1"/>
    <property type="match status" value="1"/>
</dbReference>
<comment type="similarity">
    <text evidence="1">Belongs to the bacterial solute-binding protein 5 family.</text>
</comment>
<dbReference type="InterPro" id="IPR000914">
    <property type="entry name" value="SBP_5_dom"/>
</dbReference>
<dbReference type="CDD" id="cd08513">
    <property type="entry name" value="PBP2_thermophilic_Hb8_like"/>
    <property type="match status" value="1"/>
</dbReference>
<dbReference type="InterPro" id="IPR030678">
    <property type="entry name" value="Peptide/Ni-bd"/>
</dbReference>
<sequence length="590" mass="63972">MRTNSGAADARSASFDGVPTLTRLTPPAMIPTRFRRSVLVHGVIASLCAALAACGDAARTPGDTGEAGGTLIVAVPAEPATLFPPLAEGSQDAAIIGAVFDRLAEIGPALETYGDGGFRPRLASSWVWAGDSLSIAFTIDSLARWHDGQPVVANDVRYTFQVYTSDSVAASNRSMLGNIDSVSVRDPRTAVFWFKRRTPQQFHDATYHMYVLPSHLLAGTSMKQLAASPFARNPVGSGRFRFGSWVAGQRVEIVADTSNPRGRAKLDRVIWSIASDFGAATVKLFAGEADFFEYIRQGDLGQIARAPSLRLVDNRALQYFFLGFNLNDASGSAAPHPIFGNVQVRRALHMAVDRASIVRNAYDSLGLVALGPAPRALIPDTTSFKQLPYDPTAARAMLDSAGWLDTNNDGVRERDGRRLSFELLVPNSSAGRRSLAILLQEQLRAVGAEVKPLVLEVSAFSTRTDGRKFDAYMGGWASSPGLVGMPQTWGAKGSGNVGRYRSMAFDALVDSALTTFNREASHRYWARAFQQIVNDAPAIWLAEQRAPVALHKRFIVPPLRPDGWYADLADWRVDPAQRIDRDRIGLGAAR</sequence>
<dbReference type="SUPFAM" id="SSF53850">
    <property type="entry name" value="Periplasmic binding protein-like II"/>
    <property type="match status" value="1"/>
</dbReference>
<dbReference type="Proteomes" id="UP000264071">
    <property type="component" value="Unassembled WGS sequence"/>
</dbReference>
<accession>A0A3D4V650</accession>
<evidence type="ECO:0000259" key="4">
    <source>
        <dbReference type="Pfam" id="PF00496"/>
    </source>
</evidence>
<dbReference type="EMBL" id="DPIY01000006">
    <property type="protein sequence ID" value="HCT56581.1"/>
    <property type="molecule type" value="Genomic_DNA"/>
</dbReference>
<comment type="caution">
    <text evidence="5">The sequence shown here is derived from an EMBL/GenBank/DDBJ whole genome shotgun (WGS) entry which is preliminary data.</text>
</comment>
<dbReference type="PIRSF" id="PIRSF002741">
    <property type="entry name" value="MppA"/>
    <property type="match status" value="1"/>
</dbReference>
<dbReference type="AlphaFoldDB" id="A0A3D4V650"/>
<evidence type="ECO:0000256" key="2">
    <source>
        <dbReference type="ARBA" id="ARBA00022448"/>
    </source>
</evidence>
<dbReference type="PANTHER" id="PTHR30290">
    <property type="entry name" value="PERIPLASMIC BINDING COMPONENT OF ABC TRANSPORTER"/>
    <property type="match status" value="1"/>
</dbReference>
<evidence type="ECO:0000313" key="5">
    <source>
        <dbReference type="EMBL" id="HCT56581.1"/>
    </source>
</evidence>
<proteinExistence type="inferred from homology"/>
<organism evidence="5 6">
    <name type="scientific">Gemmatimonas aurantiaca</name>
    <dbReference type="NCBI Taxonomy" id="173480"/>
    <lineage>
        <taxon>Bacteria</taxon>
        <taxon>Pseudomonadati</taxon>
        <taxon>Gemmatimonadota</taxon>
        <taxon>Gemmatimonadia</taxon>
        <taxon>Gemmatimonadales</taxon>
        <taxon>Gemmatimonadaceae</taxon>
        <taxon>Gemmatimonas</taxon>
    </lineage>
</organism>
<dbReference type="Pfam" id="PF00496">
    <property type="entry name" value="SBP_bac_5"/>
    <property type="match status" value="1"/>
</dbReference>
<feature type="domain" description="Solute-binding protein family 5" evidence="4">
    <location>
        <begin position="118"/>
        <end position="480"/>
    </location>
</feature>
<dbReference type="PANTHER" id="PTHR30290:SF9">
    <property type="entry name" value="OLIGOPEPTIDE-BINDING PROTEIN APPA"/>
    <property type="match status" value="1"/>
</dbReference>
<dbReference type="GO" id="GO:0043190">
    <property type="term" value="C:ATP-binding cassette (ABC) transporter complex"/>
    <property type="evidence" value="ECO:0007669"/>
    <property type="project" value="InterPro"/>
</dbReference>
<dbReference type="GO" id="GO:1904680">
    <property type="term" value="F:peptide transmembrane transporter activity"/>
    <property type="evidence" value="ECO:0007669"/>
    <property type="project" value="TreeGrafter"/>
</dbReference>